<accession>A0A9N9CS01</accession>
<keyword evidence="3" id="KW-1185">Reference proteome</keyword>
<reference evidence="2" key="1">
    <citation type="submission" date="2021-06" db="EMBL/GenBank/DDBJ databases">
        <authorList>
            <person name="Kallberg Y."/>
            <person name="Tangrot J."/>
            <person name="Rosling A."/>
        </authorList>
    </citation>
    <scope>NUCLEOTIDE SEQUENCE</scope>
    <source>
        <strain evidence="2">AZ414A</strain>
    </source>
</reference>
<sequence>RVPVSNFSFCVEQWRDWHVQCIMAHTVVVMTFVVCVTAMSSINTGEH</sequence>
<keyword evidence="1" id="KW-0812">Transmembrane</keyword>
<dbReference type="AlphaFoldDB" id="A0A9N9CS01"/>
<organism evidence="2 3">
    <name type="scientific">Diversispora eburnea</name>
    <dbReference type="NCBI Taxonomy" id="1213867"/>
    <lineage>
        <taxon>Eukaryota</taxon>
        <taxon>Fungi</taxon>
        <taxon>Fungi incertae sedis</taxon>
        <taxon>Mucoromycota</taxon>
        <taxon>Glomeromycotina</taxon>
        <taxon>Glomeromycetes</taxon>
        <taxon>Diversisporales</taxon>
        <taxon>Diversisporaceae</taxon>
        <taxon>Diversispora</taxon>
    </lineage>
</organism>
<proteinExistence type="predicted"/>
<gene>
    <name evidence="2" type="ORF">DEBURN_LOCUS10076</name>
</gene>
<name>A0A9N9CS01_9GLOM</name>
<keyword evidence="1" id="KW-1133">Transmembrane helix</keyword>
<feature type="non-terminal residue" evidence="2">
    <location>
        <position position="1"/>
    </location>
</feature>
<dbReference type="Proteomes" id="UP000789706">
    <property type="component" value="Unassembled WGS sequence"/>
</dbReference>
<keyword evidence="1" id="KW-0472">Membrane</keyword>
<evidence type="ECO:0000256" key="1">
    <source>
        <dbReference type="SAM" id="Phobius"/>
    </source>
</evidence>
<evidence type="ECO:0000313" key="2">
    <source>
        <dbReference type="EMBL" id="CAG8613473.1"/>
    </source>
</evidence>
<dbReference type="EMBL" id="CAJVPK010002473">
    <property type="protein sequence ID" value="CAG8613473.1"/>
    <property type="molecule type" value="Genomic_DNA"/>
</dbReference>
<protein>
    <submittedName>
        <fullName evidence="2">7524_t:CDS:1</fullName>
    </submittedName>
</protein>
<feature type="transmembrane region" description="Helical" evidence="1">
    <location>
        <begin position="22"/>
        <end position="42"/>
    </location>
</feature>
<comment type="caution">
    <text evidence="2">The sequence shown here is derived from an EMBL/GenBank/DDBJ whole genome shotgun (WGS) entry which is preliminary data.</text>
</comment>
<evidence type="ECO:0000313" key="3">
    <source>
        <dbReference type="Proteomes" id="UP000789706"/>
    </source>
</evidence>